<reference evidence="2 3" key="1">
    <citation type="submission" date="2017-03" db="EMBL/GenBank/DDBJ databases">
        <title>Genomes of endolithic fungi from Antarctica.</title>
        <authorList>
            <person name="Coleine C."/>
            <person name="Masonjones S."/>
            <person name="Stajich J.E."/>
        </authorList>
    </citation>
    <scope>NUCLEOTIDE SEQUENCE [LARGE SCALE GENOMIC DNA]</scope>
    <source>
        <strain evidence="2 3">CCFEE 5184</strain>
    </source>
</reference>
<feature type="non-terminal residue" evidence="2">
    <location>
        <position position="1"/>
    </location>
</feature>
<dbReference type="AlphaFoldDB" id="A0A4U0WNY1"/>
<evidence type="ECO:0000256" key="1">
    <source>
        <dbReference type="SAM" id="MobiDB-lite"/>
    </source>
</evidence>
<protein>
    <submittedName>
        <fullName evidence="2">Uncharacterized protein</fullName>
    </submittedName>
</protein>
<dbReference type="Proteomes" id="UP000309340">
    <property type="component" value="Unassembled WGS sequence"/>
</dbReference>
<feature type="region of interest" description="Disordered" evidence="1">
    <location>
        <begin position="109"/>
        <end position="153"/>
    </location>
</feature>
<evidence type="ECO:0000313" key="2">
    <source>
        <dbReference type="EMBL" id="TKA65004.1"/>
    </source>
</evidence>
<gene>
    <name evidence="2" type="ORF">B0A55_09436</name>
</gene>
<organism evidence="2 3">
    <name type="scientific">Friedmanniomyces simplex</name>
    <dbReference type="NCBI Taxonomy" id="329884"/>
    <lineage>
        <taxon>Eukaryota</taxon>
        <taxon>Fungi</taxon>
        <taxon>Dikarya</taxon>
        <taxon>Ascomycota</taxon>
        <taxon>Pezizomycotina</taxon>
        <taxon>Dothideomycetes</taxon>
        <taxon>Dothideomycetidae</taxon>
        <taxon>Mycosphaerellales</taxon>
        <taxon>Teratosphaeriaceae</taxon>
        <taxon>Friedmanniomyces</taxon>
    </lineage>
</organism>
<accession>A0A4U0WNY1</accession>
<dbReference type="OrthoDB" id="1928087at2759"/>
<dbReference type="STRING" id="329884.A0A4U0WNY1"/>
<dbReference type="EMBL" id="NAJQ01000776">
    <property type="protein sequence ID" value="TKA65004.1"/>
    <property type="molecule type" value="Genomic_DNA"/>
</dbReference>
<keyword evidence="3" id="KW-1185">Reference proteome</keyword>
<comment type="caution">
    <text evidence="2">The sequence shown here is derived from an EMBL/GenBank/DDBJ whole genome shotgun (WGS) entry which is preliminary data.</text>
</comment>
<name>A0A4U0WNY1_9PEZI</name>
<sequence>LYGYLKSSGFVVPSSGSHIAGHKATGRPLLVAVRKGRKHELMLQSLFDPLLYISHHYTLPAKPVVHLASLTQRLLASQSSDMPPPATPVSQLRLRSAATPASGLDLRAATPLKTPSRTHGLRSMTGKRSLDGALQGGSPAKRAATPSSTFGRMRSMQSRFVIDANGLSSSPGGSTYGQ</sequence>
<evidence type="ECO:0000313" key="3">
    <source>
        <dbReference type="Proteomes" id="UP000309340"/>
    </source>
</evidence>
<proteinExistence type="predicted"/>